<feature type="region of interest" description="Disordered" evidence="1">
    <location>
        <begin position="176"/>
        <end position="195"/>
    </location>
</feature>
<evidence type="ECO:0000256" key="1">
    <source>
        <dbReference type="SAM" id="MobiDB-lite"/>
    </source>
</evidence>
<sequence>MIRRQKGGMERKDVEDFFESMDKMILEKIIEENANNPYVLSEESIEELESLPPFFSLYRNDFDRVLKRIIEDNDMKYSNDDKNIIITLTNKKRKNRNIGWCQSETGEFTINDVVSNVIEPEIISRLKEFTEERRKDMAQLIFDEKIAKNDLGPVILRLLAVKYDIRADGDRTVYRDYPKNSNNEQSVSTCRRSPSIRRLRNRTLKNIRMGNVRRKSHRHKSHRHKSHRHKSHRHKSHRHKSHRHSIAK</sequence>
<protein>
    <submittedName>
        <fullName evidence="2">Uncharacterized protein</fullName>
    </submittedName>
</protein>
<dbReference type="AlphaFoldDB" id="A0A6C0BGG8"/>
<name>A0A6C0BGG8_9ZZZZ</name>
<feature type="region of interest" description="Disordered" evidence="1">
    <location>
        <begin position="208"/>
        <end position="248"/>
    </location>
</feature>
<feature type="compositionally biased region" description="Polar residues" evidence="1">
    <location>
        <begin position="179"/>
        <end position="190"/>
    </location>
</feature>
<dbReference type="EMBL" id="MN739161">
    <property type="protein sequence ID" value="QHS91435.1"/>
    <property type="molecule type" value="Genomic_DNA"/>
</dbReference>
<reference evidence="2" key="1">
    <citation type="journal article" date="2020" name="Nature">
        <title>Giant virus diversity and host interactions through global metagenomics.</title>
        <authorList>
            <person name="Schulz F."/>
            <person name="Roux S."/>
            <person name="Paez-Espino D."/>
            <person name="Jungbluth S."/>
            <person name="Walsh D.A."/>
            <person name="Denef V.J."/>
            <person name="McMahon K.D."/>
            <person name="Konstantinidis K.T."/>
            <person name="Eloe-Fadrosh E.A."/>
            <person name="Kyrpides N.C."/>
            <person name="Woyke T."/>
        </authorList>
    </citation>
    <scope>NUCLEOTIDE SEQUENCE</scope>
    <source>
        <strain evidence="2">GVMAG-M-3300013004-44</strain>
    </source>
</reference>
<proteinExistence type="predicted"/>
<organism evidence="2">
    <name type="scientific">viral metagenome</name>
    <dbReference type="NCBI Taxonomy" id="1070528"/>
    <lineage>
        <taxon>unclassified sequences</taxon>
        <taxon>metagenomes</taxon>
        <taxon>organismal metagenomes</taxon>
    </lineage>
</organism>
<evidence type="ECO:0000313" key="2">
    <source>
        <dbReference type="EMBL" id="QHS91435.1"/>
    </source>
</evidence>
<accession>A0A6C0BGG8</accession>